<sequence length="296" mass="32391">MFRLLLLSVVSGLALVGCTTTRPAPIVAAGSTDHPTDIWLLGCAHFGQLYKAGNPLTDVLTPRRQAELATIQDQVARFRPDIIMVEELPEQQPRLDSLYQRYRQGQLELASLPDGRSETYQLGFVLARRLGHDRVYCVNAPGGTSQSVLHQGTNIALYEQATAAHRAAGGPVAKQFEAGTLTLGGLLGFINHPDLLRQLHTLVYRVPARVTGGTLKPDPMVDASFVSPRHVGAEFISVMYNRDLKIYSNIVTTQLATRRTRILTIIGARHVSSLQEVFGTDPAFRVVKAATYLKPG</sequence>
<reference evidence="3" key="1">
    <citation type="journal article" date="2019" name="Int. J. Syst. Evol. Microbiol.">
        <title>The Global Catalogue of Microorganisms (GCM) 10K type strain sequencing project: providing services to taxonomists for standard genome sequencing and annotation.</title>
        <authorList>
            <consortium name="The Broad Institute Genomics Platform"/>
            <consortium name="The Broad Institute Genome Sequencing Center for Infectious Disease"/>
            <person name="Wu L."/>
            <person name="Ma J."/>
        </authorList>
    </citation>
    <scope>NUCLEOTIDE SEQUENCE [LARGE SCALE GENOMIC DNA]</scope>
    <source>
        <strain evidence="3">JCM 17214</strain>
    </source>
</reference>
<evidence type="ECO:0000313" key="2">
    <source>
        <dbReference type="EMBL" id="GAA3945607.1"/>
    </source>
</evidence>
<dbReference type="Pfam" id="PF18950">
    <property type="entry name" value="DUF5694"/>
    <property type="match status" value="1"/>
</dbReference>
<dbReference type="EMBL" id="BAABDH010000096">
    <property type="protein sequence ID" value="GAA3945607.1"/>
    <property type="molecule type" value="Genomic_DNA"/>
</dbReference>
<keyword evidence="1" id="KW-0732">Signal</keyword>
<evidence type="ECO:0000256" key="1">
    <source>
        <dbReference type="SAM" id="SignalP"/>
    </source>
</evidence>
<name>A0ABP7NFE0_9BACT</name>
<dbReference type="PROSITE" id="PS51257">
    <property type="entry name" value="PROKAR_LIPOPROTEIN"/>
    <property type="match status" value="1"/>
</dbReference>
<protein>
    <submittedName>
        <fullName evidence="2">Uncharacterized protein</fullName>
    </submittedName>
</protein>
<comment type="caution">
    <text evidence="2">The sequence shown here is derived from an EMBL/GenBank/DDBJ whole genome shotgun (WGS) entry which is preliminary data.</text>
</comment>
<feature type="signal peptide" evidence="1">
    <location>
        <begin position="1"/>
        <end position="16"/>
    </location>
</feature>
<proteinExistence type="predicted"/>
<gene>
    <name evidence="2" type="ORF">GCM10022406_29560</name>
</gene>
<feature type="chain" id="PRO_5047050492" evidence="1">
    <location>
        <begin position="17"/>
        <end position="296"/>
    </location>
</feature>
<evidence type="ECO:0000313" key="3">
    <source>
        <dbReference type="Proteomes" id="UP001499909"/>
    </source>
</evidence>
<dbReference type="InterPro" id="IPR043749">
    <property type="entry name" value="DUF5694"/>
</dbReference>
<accession>A0ABP7NFE0</accession>
<organism evidence="2 3">
    <name type="scientific">Hymenobacter algoricola</name>
    <dbReference type="NCBI Taxonomy" id="486267"/>
    <lineage>
        <taxon>Bacteria</taxon>
        <taxon>Pseudomonadati</taxon>
        <taxon>Bacteroidota</taxon>
        <taxon>Cytophagia</taxon>
        <taxon>Cytophagales</taxon>
        <taxon>Hymenobacteraceae</taxon>
        <taxon>Hymenobacter</taxon>
    </lineage>
</organism>
<keyword evidence="3" id="KW-1185">Reference proteome</keyword>
<dbReference type="Proteomes" id="UP001499909">
    <property type="component" value="Unassembled WGS sequence"/>
</dbReference>
<dbReference type="RefSeq" id="WP_345115539.1">
    <property type="nucleotide sequence ID" value="NZ_BAABDH010000096.1"/>
</dbReference>